<evidence type="ECO:0000256" key="1">
    <source>
        <dbReference type="SAM" id="MobiDB-lite"/>
    </source>
</evidence>
<dbReference type="EMBL" id="JACXVP010000002">
    <property type="protein sequence ID" value="KAG5620444.1"/>
    <property type="molecule type" value="Genomic_DNA"/>
</dbReference>
<evidence type="ECO:0000313" key="3">
    <source>
        <dbReference type="Proteomes" id="UP000824120"/>
    </source>
</evidence>
<comment type="caution">
    <text evidence="2">The sequence shown here is derived from an EMBL/GenBank/DDBJ whole genome shotgun (WGS) entry which is preliminary data.</text>
</comment>
<dbReference type="OrthoDB" id="442947at2759"/>
<reference evidence="2 3" key="1">
    <citation type="submission" date="2020-09" db="EMBL/GenBank/DDBJ databases">
        <title>De no assembly of potato wild relative species, Solanum commersonii.</title>
        <authorList>
            <person name="Cho K."/>
        </authorList>
    </citation>
    <scope>NUCLEOTIDE SEQUENCE [LARGE SCALE GENOMIC DNA]</scope>
    <source>
        <strain evidence="2">LZ3.2</strain>
        <tissue evidence="2">Leaf</tissue>
    </source>
</reference>
<gene>
    <name evidence="2" type="ORF">H5410_005662</name>
</gene>
<sequence length="159" mass="17738">MSQMRFCSIREITEPFGASPNGRGHKWGSSTGARTEGDPEAVAAAVPFLSLRLLVMSLEDIHLIGKHSYTRKSIQKRSSVSEILRHLDLHFQDLKSIHRKSRRTGTYVARLNDAYAEEVGVGVEFWCLRLLVASSQSIHLIGKHNSTIKSIEVRLGVSL</sequence>
<accession>A0A9J6A857</accession>
<name>A0A9J6A857_SOLCO</name>
<protein>
    <submittedName>
        <fullName evidence="2">Uncharacterized protein</fullName>
    </submittedName>
</protein>
<feature type="region of interest" description="Disordered" evidence="1">
    <location>
        <begin position="14"/>
        <end position="36"/>
    </location>
</feature>
<dbReference type="AlphaFoldDB" id="A0A9J6A857"/>
<dbReference type="Proteomes" id="UP000824120">
    <property type="component" value="Chromosome 2"/>
</dbReference>
<keyword evidence="3" id="KW-1185">Reference proteome</keyword>
<proteinExistence type="predicted"/>
<evidence type="ECO:0000313" key="2">
    <source>
        <dbReference type="EMBL" id="KAG5620444.1"/>
    </source>
</evidence>
<organism evidence="2 3">
    <name type="scientific">Solanum commersonii</name>
    <name type="common">Commerson's wild potato</name>
    <name type="synonym">Commerson's nightshade</name>
    <dbReference type="NCBI Taxonomy" id="4109"/>
    <lineage>
        <taxon>Eukaryota</taxon>
        <taxon>Viridiplantae</taxon>
        <taxon>Streptophyta</taxon>
        <taxon>Embryophyta</taxon>
        <taxon>Tracheophyta</taxon>
        <taxon>Spermatophyta</taxon>
        <taxon>Magnoliopsida</taxon>
        <taxon>eudicotyledons</taxon>
        <taxon>Gunneridae</taxon>
        <taxon>Pentapetalae</taxon>
        <taxon>asterids</taxon>
        <taxon>lamiids</taxon>
        <taxon>Solanales</taxon>
        <taxon>Solanaceae</taxon>
        <taxon>Solanoideae</taxon>
        <taxon>Solaneae</taxon>
        <taxon>Solanum</taxon>
    </lineage>
</organism>